<evidence type="ECO:0000256" key="4">
    <source>
        <dbReference type="ARBA" id="ARBA00038306"/>
    </source>
</evidence>
<sequence length="271" mass="28889">MRFPILAGLLASSVAAAAPAYAQNSWTGFHVGGRVGLLDVSRGNEQIEFDTNLDGSFGDTVRTAAGANAFSPGFCTGAAVDRVPTAGCRRDKTKTDYAASIGYDQQLGSVVVGIVGEYGSSSARDSVSAFSTTPAFYTMTRRLKANGAIRARAGLAIGDTLPYVTAGIAQGRIRHSFATSNTANTFVQRGDDRNVTGFRYGAGLEQRFGNFAIGALYLGTRYDDSDYRVRSQGPAPATNPFILVNPNGTDFRRSDDKFTVHSFNLTLSYRL</sequence>
<feature type="chain" id="PRO_5047161945" evidence="5">
    <location>
        <begin position="23"/>
        <end position="271"/>
    </location>
</feature>
<dbReference type="InterPro" id="IPR051692">
    <property type="entry name" value="OMP-like"/>
</dbReference>
<dbReference type="InterPro" id="IPR011250">
    <property type="entry name" value="OMP/PagP_B-barrel"/>
</dbReference>
<evidence type="ECO:0000256" key="2">
    <source>
        <dbReference type="ARBA" id="ARBA00022729"/>
    </source>
</evidence>
<evidence type="ECO:0000259" key="6">
    <source>
        <dbReference type="Pfam" id="PF13505"/>
    </source>
</evidence>
<keyword evidence="2 5" id="KW-0732">Signal</keyword>
<dbReference type="SUPFAM" id="SSF56925">
    <property type="entry name" value="OMPA-like"/>
    <property type="match status" value="1"/>
</dbReference>
<comment type="caution">
    <text evidence="7">The sequence shown here is derived from an EMBL/GenBank/DDBJ whole genome shotgun (WGS) entry which is preliminary data.</text>
</comment>
<dbReference type="Proteomes" id="UP001424459">
    <property type="component" value="Unassembled WGS sequence"/>
</dbReference>
<feature type="signal peptide" evidence="5">
    <location>
        <begin position="1"/>
        <end position="22"/>
    </location>
</feature>
<evidence type="ECO:0000256" key="3">
    <source>
        <dbReference type="ARBA" id="ARBA00023136"/>
    </source>
</evidence>
<dbReference type="RefSeq" id="WP_344695166.1">
    <property type="nucleotide sequence ID" value="NZ_BAABBR010000001.1"/>
</dbReference>
<reference evidence="8" key="1">
    <citation type="journal article" date="2019" name="Int. J. Syst. Evol. Microbiol.">
        <title>The Global Catalogue of Microorganisms (GCM) 10K type strain sequencing project: providing services to taxonomists for standard genome sequencing and annotation.</title>
        <authorList>
            <consortium name="The Broad Institute Genomics Platform"/>
            <consortium name="The Broad Institute Genome Sequencing Center for Infectious Disease"/>
            <person name="Wu L."/>
            <person name="Ma J."/>
        </authorList>
    </citation>
    <scope>NUCLEOTIDE SEQUENCE [LARGE SCALE GENOMIC DNA]</scope>
    <source>
        <strain evidence="8">JCM 17564</strain>
    </source>
</reference>
<feature type="domain" description="Outer membrane protein beta-barrel" evidence="6">
    <location>
        <begin position="9"/>
        <end position="270"/>
    </location>
</feature>
<dbReference type="PANTHER" id="PTHR34001">
    <property type="entry name" value="BLL7405 PROTEIN"/>
    <property type="match status" value="1"/>
</dbReference>
<dbReference type="PANTHER" id="PTHR34001:SF3">
    <property type="entry name" value="BLL7405 PROTEIN"/>
    <property type="match status" value="1"/>
</dbReference>
<evidence type="ECO:0000256" key="1">
    <source>
        <dbReference type="ARBA" id="ARBA00004370"/>
    </source>
</evidence>
<keyword evidence="3" id="KW-0472">Membrane</keyword>
<organism evidence="7 8">
    <name type="scientific">Sphingomonas rosea</name>
    <dbReference type="NCBI Taxonomy" id="335605"/>
    <lineage>
        <taxon>Bacteria</taxon>
        <taxon>Pseudomonadati</taxon>
        <taxon>Pseudomonadota</taxon>
        <taxon>Alphaproteobacteria</taxon>
        <taxon>Sphingomonadales</taxon>
        <taxon>Sphingomonadaceae</taxon>
        <taxon>Sphingomonas</taxon>
    </lineage>
</organism>
<comment type="similarity">
    <text evidence="4">Belongs to the Omp25/RopB family.</text>
</comment>
<gene>
    <name evidence="7" type="ORF">GCM10022281_02690</name>
</gene>
<dbReference type="EMBL" id="BAABBR010000001">
    <property type="protein sequence ID" value="GAA4027465.1"/>
    <property type="molecule type" value="Genomic_DNA"/>
</dbReference>
<evidence type="ECO:0000313" key="8">
    <source>
        <dbReference type="Proteomes" id="UP001424459"/>
    </source>
</evidence>
<keyword evidence="8" id="KW-1185">Reference proteome</keyword>
<evidence type="ECO:0000313" key="7">
    <source>
        <dbReference type="EMBL" id="GAA4027465.1"/>
    </source>
</evidence>
<dbReference type="Gene3D" id="2.40.160.20">
    <property type="match status" value="1"/>
</dbReference>
<name>A0ABP7TK27_9SPHN</name>
<dbReference type="Pfam" id="PF13505">
    <property type="entry name" value="OMP_b-brl"/>
    <property type="match status" value="1"/>
</dbReference>
<comment type="subcellular location">
    <subcellularLocation>
        <location evidence="1">Membrane</location>
    </subcellularLocation>
</comment>
<evidence type="ECO:0000256" key="5">
    <source>
        <dbReference type="SAM" id="SignalP"/>
    </source>
</evidence>
<dbReference type="InterPro" id="IPR027385">
    <property type="entry name" value="Beta-barrel_OMP"/>
</dbReference>
<protein>
    <submittedName>
        <fullName evidence="7">Outer membrane beta-barrel protein</fullName>
    </submittedName>
</protein>
<accession>A0ABP7TK27</accession>
<proteinExistence type="inferred from homology"/>